<evidence type="ECO:0000313" key="1">
    <source>
        <dbReference type="EMBL" id="KAK4494760.1"/>
    </source>
</evidence>
<gene>
    <name evidence="1" type="ORF">PRZ48_014116</name>
</gene>
<accession>A0ABR0E012</accession>
<comment type="caution">
    <text evidence="1">The sequence shown here is derived from an EMBL/GenBank/DDBJ whole genome shotgun (WGS) entry which is preliminary data.</text>
</comment>
<organism evidence="1 2">
    <name type="scientific">Zasmidium cellare</name>
    <name type="common">Wine cellar mold</name>
    <name type="synonym">Racodium cellare</name>
    <dbReference type="NCBI Taxonomy" id="395010"/>
    <lineage>
        <taxon>Eukaryota</taxon>
        <taxon>Fungi</taxon>
        <taxon>Dikarya</taxon>
        <taxon>Ascomycota</taxon>
        <taxon>Pezizomycotina</taxon>
        <taxon>Dothideomycetes</taxon>
        <taxon>Dothideomycetidae</taxon>
        <taxon>Mycosphaerellales</taxon>
        <taxon>Mycosphaerellaceae</taxon>
        <taxon>Zasmidium</taxon>
    </lineage>
</organism>
<protein>
    <submittedName>
        <fullName evidence="1">Uncharacterized protein</fullName>
    </submittedName>
</protein>
<name>A0ABR0E012_ZASCE</name>
<proteinExistence type="predicted"/>
<sequence>MSTEPPAPIRRFYEEMKRLDLSSLTIHSATIEPRKYSEDKSKNSKLRYSAAKTLEMQDNYEAVQLACFDFIGYCEFCGGRSRHAHSVQGTAVFEIEGFPGLYLYPELLRNNFVLKELLDQLMHRDLACPDGHTNLHDDYHVTYPPHSTQTARQTSFFDPEASQLKMQPRLVDSWVNFPITVTDFVRKLRWFRFTLPTNIKQLIEGIISLEVKSATAHISSPNEMLDLRQIQQRKGFQLDLSLGLDGYIVIGRECQPSEMEQSGPPSPTKKVPDENWRGLLIGLDNEDEKHDQSEDVDTNDGSTDVRDGFHLAAIRLEHGDALLFCDEGLNTWHGVAKVVEGSFGPWEEDWPCWFEKGHDSRFQDWRGCMRGRRIDMVIESIFILATGLVRQQLLIAIVLSFRGSIQYSELSFGASGVTTDVNGLTTVLPIISGGDDSFAIPLTPTTTIAPTGTEAGPSKSGIETQLSSLFPIIQGWIDDNKEGIGPIVSFLDDLQDDTENFTTIR</sequence>
<dbReference type="Proteomes" id="UP001305779">
    <property type="component" value="Unassembled WGS sequence"/>
</dbReference>
<evidence type="ECO:0000313" key="2">
    <source>
        <dbReference type="Proteomes" id="UP001305779"/>
    </source>
</evidence>
<reference evidence="1 2" key="1">
    <citation type="journal article" date="2023" name="G3 (Bethesda)">
        <title>A chromosome-level genome assembly of Zasmidium syzygii isolated from banana leaves.</title>
        <authorList>
            <person name="van Westerhoven A.C."/>
            <person name="Mehrabi R."/>
            <person name="Talebi R."/>
            <person name="Steentjes M.B.F."/>
            <person name="Corcolon B."/>
            <person name="Chong P.A."/>
            <person name="Kema G.H.J."/>
            <person name="Seidl M.F."/>
        </authorList>
    </citation>
    <scope>NUCLEOTIDE SEQUENCE [LARGE SCALE GENOMIC DNA]</scope>
    <source>
        <strain evidence="1 2">P124</strain>
    </source>
</reference>
<dbReference type="EMBL" id="JAXOVC010000013">
    <property type="protein sequence ID" value="KAK4494760.1"/>
    <property type="molecule type" value="Genomic_DNA"/>
</dbReference>
<keyword evidence="2" id="KW-1185">Reference proteome</keyword>